<organism evidence="2 3">
    <name type="scientific">Nocardioides islandensis</name>
    <dbReference type="NCBI Taxonomy" id="433663"/>
    <lineage>
        <taxon>Bacteria</taxon>
        <taxon>Bacillati</taxon>
        <taxon>Actinomycetota</taxon>
        <taxon>Actinomycetes</taxon>
        <taxon>Propionibacteriales</taxon>
        <taxon>Nocardioidaceae</taxon>
        <taxon>Nocardioides</taxon>
    </lineage>
</organism>
<name>A0A930VG59_9ACTN</name>
<comment type="caution">
    <text evidence="2">The sequence shown here is derived from an EMBL/GenBank/DDBJ whole genome shotgun (WGS) entry which is preliminary data.</text>
</comment>
<dbReference type="Proteomes" id="UP000640489">
    <property type="component" value="Unassembled WGS sequence"/>
</dbReference>
<dbReference type="RefSeq" id="WP_194708172.1">
    <property type="nucleotide sequence ID" value="NZ_JADKPN010000012.1"/>
</dbReference>
<evidence type="ECO:0000256" key="1">
    <source>
        <dbReference type="SAM" id="Phobius"/>
    </source>
</evidence>
<keyword evidence="1" id="KW-1133">Transmembrane helix</keyword>
<feature type="transmembrane region" description="Helical" evidence="1">
    <location>
        <begin position="45"/>
        <end position="66"/>
    </location>
</feature>
<keyword evidence="1" id="KW-0812">Transmembrane</keyword>
<evidence type="ECO:0000313" key="3">
    <source>
        <dbReference type="Proteomes" id="UP000640489"/>
    </source>
</evidence>
<keyword evidence="3" id="KW-1185">Reference proteome</keyword>
<keyword evidence="1" id="KW-0472">Membrane</keyword>
<accession>A0A930VG59</accession>
<dbReference type="AlphaFoldDB" id="A0A930VG59"/>
<sequence length="79" mass="7964">MADDGSRNGTTGLRGRDLLGLGGLLVGAVVGGMVVGYLVDQAAGTMPAFTLAGLALGMVGGAWAFWLRVRSALRDPDSS</sequence>
<proteinExistence type="predicted"/>
<gene>
    <name evidence="2" type="ORF">ISU07_17780</name>
</gene>
<dbReference type="EMBL" id="JADKPN010000012">
    <property type="protein sequence ID" value="MBF4764986.1"/>
    <property type="molecule type" value="Genomic_DNA"/>
</dbReference>
<protein>
    <submittedName>
        <fullName evidence="2">AtpZ/AtpI family protein</fullName>
    </submittedName>
</protein>
<reference evidence="2" key="1">
    <citation type="submission" date="2020-11" db="EMBL/GenBank/DDBJ databases">
        <title>Nocardioides sp. nov., isolated from Soil of Cynanchum wilfordii Hemsley rhizosphere.</title>
        <authorList>
            <person name="Lee J.-S."/>
            <person name="Suh M.K."/>
            <person name="Kim J.-S."/>
        </authorList>
    </citation>
    <scope>NUCLEOTIDE SEQUENCE</scope>
    <source>
        <strain evidence="2">KCTC 19275</strain>
    </source>
</reference>
<feature type="transmembrane region" description="Helical" evidence="1">
    <location>
        <begin position="18"/>
        <end position="39"/>
    </location>
</feature>
<evidence type="ECO:0000313" key="2">
    <source>
        <dbReference type="EMBL" id="MBF4764986.1"/>
    </source>
</evidence>
<dbReference type="InterPro" id="IPR032820">
    <property type="entry name" value="ATPase_put"/>
</dbReference>
<dbReference type="Pfam" id="PF09527">
    <property type="entry name" value="ATPase_gene1"/>
    <property type="match status" value="1"/>
</dbReference>